<evidence type="ECO:0000259" key="4">
    <source>
        <dbReference type="SMART" id="SM00922"/>
    </source>
</evidence>
<dbReference type="PANTHER" id="PTHR13794:SF58">
    <property type="entry name" value="MITOCHONDRIAL ENOLASE SUPERFAMILY MEMBER 1"/>
    <property type="match status" value="1"/>
</dbReference>
<keyword evidence="2" id="KW-0479">Metal-binding</keyword>
<dbReference type="RefSeq" id="WP_379746242.1">
    <property type="nucleotide sequence ID" value="NZ_JBHSVN010000001.1"/>
</dbReference>
<gene>
    <name evidence="5" type="ORF">ACFQE9_14460</name>
</gene>
<dbReference type="Gene3D" id="3.20.20.120">
    <property type="entry name" value="Enolase-like C-terminal domain"/>
    <property type="match status" value="1"/>
</dbReference>
<dbReference type="EMBL" id="JBHSXL010000013">
    <property type="protein sequence ID" value="MFC6893796.1"/>
    <property type="molecule type" value="Genomic_DNA"/>
</dbReference>
<dbReference type="SUPFAM" id="SSF51604">
    <property type="entry name" value="Enolase C-terminal domain-like"/>
    <property type="match status" value="1"/>
</dbReference>
<keyword evidence="6" id="KW-1185">Reference proteome</keyword>
<dbReference type="InterPro" id="IPR013342">
    <property type="entry name" value="Mandelate_racemase_C"/>
</dbReference>
<dbReference type="SUPFAM" id="SSF54826">
    <property type="entry name" value="Enolase N-terminal domain-like"/>
    <property type="match status" value="1"/>
</dbReference>
<evidence type="ECO:0000313" key="6">
    <source>
        <dbReference type="Proteomes" id="UP001596296"/>
    </source>
</evidence>
<proteinExistence type="predicted"/>
<dbReference type="SMART" id="SM00922">
    <property type="entry name" value="MR_MLE"/>
    <property type="match status" value="1"/>
</dbReference>
<evidence type="ECO:0000256" key="1">
    <source>
        <dbReference type="ARBA" id="ARBA00001946"/>
    </source>
</evidence>
<dbReference type="InterPro" id="IPR046945">
    <property type="entry name" value="RHMD-like"/>
</dbReference>
<dbReference type="GO" id="GO:0046872">
    <property type="term" value="F:metal ion binding"/>
    <property type="evidence" value="ECO:0007669"/>
    <property type="project" value="UniProtKB-KW"/>
</dbReference>
<accession>A0ABD5UZW6</accession>
<dbReference type="GO" id="GO:0016836">
    <property type="term" value="F:hydro-lyase activity"/>
    <property type="evidence" value="ECO:0007669"/>
    <property type="project" value="UniProtKB-ARBA"/>
</dbReference>
<evidence type="ECO:0000256" key="2">
    <source>
        <dbReference type="ARBA" id="ARBA00022723"/>
    </source>
</evidence>
<dbReference type="Proteomes" id="UP001596296">
    <property type="component" value="Unassembled WGS sequence"/>
</dbReference>
<name>A0ABD5UZW6_9EURY</name>
<dbReference type="InterPro" id="IPR029017">
    <property type="entry name" value="Enolase-like_N"/>
</dbReference>
<dbReference type="Pfam" id="PF13378">
    <property type="entry name" value="MR_MLE_C"/>
    <property type="match status" value="1"/>
</dbReference>
<dbReference type="SFLD" id="SFLDG00179">
    <property type="entry name" value="mandelate_racemase"/>
    <property type="match status" value="1"/>
</dbReference>
<dbReference type="InterPro" id="IPR013341">
    <property type="entry name" value="Mandelate_racemase_N_dom"/>
</dbReference>
<evidence type="ECO:0000313" key="5">
    <source>
        <dbReference type="EMBL" id="MFC6893796.1"/>
    </source>
</evidence>
<comment type="cofactor">
    <cofactor evidence="1">
        <name>Mg(2+)</name>
        <dbReference type="ChEBI" id="CHEBI:18420"/>
    </cofactor>
</comment>
<dbReference type="AlphaFoldDB" id="A0ABD5UZW6"/>
<evidence type="ECO:0000256" key="3">
    <source>
        <dbReference type="ARBA" id="ARBA00022842"/>
    </source>
</evidence>
<dbReference type="CDD" id="cd03316">
    <property type="entry name" value="MR_like"/>
    <property type="match status" value="1"/>
</dbReference>
<organism evidence="5 6">
    <name type="scientific">Halopenitus salinus</name>
    <dbReference type="NCBI Taxonomy" id="1198295"/>
    <lineage>
        <taxon>Archaea</taxon>
        <taxon>Methanobacteriati</taxon>
        <taxon>Methanobacteriota</taxon>
        <taxon>Stenosarchaea group</taxon>
        <taxon>Halobacteria</taxon>
        <taxon>Halobacteriales</taxon>
        <taxon>Haloferacaceae</taxon>
        <taxon>Halopenitus</taxon>
    </lineage>
</organism>
<dbReference type="Gene3D" id="3.30.390.10">
    <property type="entry name" value="Enolase-like, N-terminal domain"/>
    <property type="match status" value="1"/>
</dbReference>
<sequence>MSTEATIESVETGLYGVPNEEALEDATQTFDELELVTATLETNEGDRGVGFTYTIGEGGSTVERFLTDVLAPIVEGSPVAPRAVYHDLRGETTFVGREGISEIAIAAVDTALWDLKGKRTGRPLYDLLGGTREHVPAYETNGGWIQFDEDRLRENARRVDREGFAGMKMKIGRGHAEDAARIRAVHDELPDDASLFVDANCSFTVAEARRFVNALDRPIAWLEEPLEKGDFDAYAELRDRVDVPIALGENVYNTTQFKQVLASGGADFLQPDVARVGGITPWVTVAETADLWNTPVSPHYVEPIHVHLAAAFGNVPFIEHHSTVLNEVVETPLELVDGGFRPSETPGHGVVFDGLERYAKR</sequence>
<dbReference type="InterPro" id="IPR018110">
    <property type="entry name" value="Mandel_Rmase/mucon_lact_enz_CS"/>
</dbReference>
<dbReference type="PROSITE" id="PS00908">
    <property type="entry name" value="MR_MLE_1"/>
    <property type="match status" value="1"/>
</dbReference>
<dbReference type="Pfam" id="PF02746">
    <property type="entry name" value="MR_MLE_N"/>
    <property type="match status" value="1"/>
</dbReference>
<dbReference type="InterPro" id="IPR036849">
    <property type="entry name" value="Enolase-like_C_sf"/>
</dbReference>
<reference evidence="5 6" key="1">
    <citation type="journal article" date="2019" name="Int. J. Syst. Evol. Microbiol.">
        <title>The Global Catalogue of Microorganisms (GCM) 10K type strain sequencing project: providing services to taxonomists for standard genome sequencing and annotation.</title>
        <authorList>
            <consortium name="The Broad Institute Genomics Platform"/>
            <consortium name="The Broad Institute Genome Sequencing Center for Infectious Disease"/>
            <person name="Wu L."/>
            <person name="Ma J."/>
        </authorList>
    </citation>
    <scope>NUCLEOTIDE SEQUENCE [LARGE SCALE GENOMIC DNA]</scope>
    <source>
        <strain evidence="5 6">SKJ47</strain>
    </source>
</reference>
<dbReference type="InterPro" id="IPR029065">
    <property type="entry name" value="Enolase_C-like"/>
</dbReference>
<feature type="domain" description="Mandelate racemase/muconate lactonizing enzyme C-terminal" evidence="4">
    <location>
        <begin position="149"/>
        <end position="244"/>
    </location>
</feature>
<keyword evidence="3" id="KW-0460">Magnesium</keyword>
<protein>
    <submittedName>
        <fullName evidence="5">Mandelate racemase/muconate lactonizing enzyme family protein</fullName>
    </submittedName>
</protein>
<dbReference type="SFLD" id="SFLDS00001">
    <property type="entry name" value="Enolase"/>
    <property type="match status" value="1"/>
</dbReference>
<dbReference type="PANTHER" id="PTHR13794">
    <property type="entry name" value="ENOLASE SUPERFAMILY, MANDELATE RACEMASE"/>
    <property type="match status" value="1"/>
</dbReference>
<comment type="caution">
    <text evidence="5">The sequence shown here is derived from an EMBL/GenBank/DDBJ whole genome shotgun (WGS) entry which is preliminary data.</text>
</comment>